<dbReference type="OrthoDB" id="6028296at2"/>
<accession>A0A8B6X2I5</accession>
<dbReference type="RefSeq" id="WP_028310794.1">
    <property type="nucleotide sequence ID" value="NZ_AXWS01000008.1"/>
</dbReference>
<evidence type="ECO:0008006" key="4">
    <source>
        <dbReference type="Google" id="ProtNLM"/>
    </source>
</evidence>
<organism evidence="2 3">
    <name type="scientific">Derxia gummosa DSM 723</name>
    <dbReference type="NCBI Taxonomy" id="1121388"/>
    <lineage>
        <taxon>Bacteria</taxon>
        <taxon>Pseudomonadati</taxon>
        <taxon>Pseudomonadota</taxon>
        <taxon>Betaproteobacteria</taxon>
        <taxon>Burkholderiales</taxon>
        <taxon>Alcaligenaceae</taxon>
        <taxon>Derxia</taxon>
    </lineage>
</organism>
<keyword evidence="1" id="KW-0472">Membrane</keyword>
<protein>
    <recommendedName>
        <fullName evidence="4">Diguanylate cyclase</fullName>
    </recommendedName>
</protein>
<feature type="transmembrane region" description="Helical" evidence="1">
    <location>
        <begin position="151"/>
        <end position="171"/>
    </location>
</feature>
<keyword evidence="1" id="KW-1133">Transmembrane helix</keyword>
<evidence type="ECO:0000256" key="1">
    <source>
        <dbReference type="SAM" id="Phobius"/>
    </source>
</evidence>
<dbReference type="Proteomes" id="UP000675920">
    <property type="component" value="Unplaced"/>
</dbReference>
<name>A0A8B6X2I5_9BURK</name>
<evidence type="ECO:0000313" key="3">
    <source>
        <dbReference type="RefSeq" id="WP_028310794.1"/>
    </source>
</evidence>
<feature type="transmembrane region" description="Helical" evidence="1">
    <location>
        <begin position="6"/>
        <end position="24"/>
    </location>
</feature>
<keyword evidence="1" id="KW-0812">Transmembrane</keyword>
<sequence length="190" mass="20907">MPADPSHLILLYVLMPLWFSAGIADWLCHRASDIEHTAGAKESLIHLLMFGEVGAALVAGLLLDINALVIVFAFAMFFVHEATALWDVSYAVTRRRVSPFEQHVHSFLEMIPLMAALTIAALHWPQALAALGLGDEPARWEIARKPDPLPAAYVVTVLGAAFLIEFLPFVAELRRGLRAAGGRLVPDRHR</sequence>
<keyword evidence="2" id="KW-1185">Reference proteome</keyword>
<reference evidence="3" key="1">
    <citation type="submission" date="2025-08" db="UniProtKB">
        <authorList>
            <consortium name="RefSeq"/>
        </authorList>
    </citation>
    <scope>IDENTIFICATION</scope>
</reference>
<dbReference type="AlphaFoldDB" id="A0A8B6X2I5"/>
<feature type="transmembrane region" description="Helical" evidence="1">
    <location>
        <begin position="113"/>
        <end position="131"/>
    </location>
</feature>
<evidence type="ECO:0000313" key="2">
    <source>
        <dbReference type="Proteomes" id="UP000675920"/>
    </source>
</evidence>
<proteinExistence type="predicted"/>